<dbReference type="PROSITE" id="PS50088">
    <property type="entry name" value="ANK_REPEAT"/>
    <property type="match status" value="1"/>
</dbReference>
<protein>
    <submittedName>
        <fullName evidence="2">Uncharacterized protein</fullName>
    </submittedName>
</protein>
<gene>
    <name evidence="2" type="ORF">LWI29_037548</name>
</gene>
<keyword evidence="3" id="KW-1185">Reference proteome</keyword>
<sequence length="100" mass="11446">MDRNGNTPFHLAALLGHSMVVFTLLYDKRTKVDVRNYQGLTAYDIFIANILTKVQDQEIDDVHDRNLKASGVEENSVEVDLKKSKKLKKFQMVRNARPLA</sequence>
<keyword evidence="1" id="KW-0040">ANK repeat</keyword>
<dbReference type="AlphaFoldDB" id="A0AA39VUN8"/>
<reference evidence="2" key="1">
    <citation type="journal article" date="2022" name="Plant J.">
        <title>Strategies of tolerance reflected in two North American maple genomes.</title>
        <authorList>
            <person name="McEvoy S.L."/>
            <person name="Sezen U.U."/>
            <person name="Trouern-Trend A."/>
            <person name="McMahon S.M."/>
            <person name="Schaberg P.G."/>
            <person name="Yang J."/>
            <person name="Wegrzyn J.L."/>
            <person name="Swenson N.G."/>
        </authorList>
    </citation>
    <scope>NUCLEOTIDE SEQUENCE</scope>
    <source>
        <strain evidence="2">NS2018</strain>
    </source>
</reference>
<dbReference type="EMBL" id="JAUESC010000381">
    <property type="protein sequence ID" value="KAK0591253.1"/>
    <property type="molecule type" value="Genomic_DNA"/>
</dbReference>
<comment type="caution">
    <text evidence="2">The sequence shown here is derived from an EMBL/GenBank/DDBJ whole genome shotgun (WGS) entry which is preliminary data.</text>
</comment>
<name>A0AA39VUN8_ACESA</name>
<dbReference type="Pfam" id="PF00023">
    <property type="entry name" value="Ank"/>
    <property type="match status" value="1"/>
</dbReference>
<evidence type="ECO:0000313" key="3">
    <source>
        <dbReference type="Proteomes" id="UP001168877"/>
    </source>
</evidence>
<dbReference type="InterPro" id="IPR036770">
    <property type="entry name" value="Ankyrin_rpt-contain_sf"/>
</dbReference>
<accession>A0AA39VUN8</accession>
<proteinExistence type="predicted"/>
<dbReference type="SUPFAM" id="SSF48403">
    <property type="entry name" value="Ankyrin repeat"/>
    <property type="match status" value="1"/>
</dbReference>
<feature type="repeat" description="ANK" evidence="1">
    <location>
        <begin position="4"/>
        <end position="37"/>
    </location>
</feature>
<organism evidence="2 3">
    <name type="scientific">Acer saccharum</name>
    <name type="common">Sugar maple</name>
    <dbReference type="NCBI Taxonomy" id="4024"/>
    <lineage>
        <taxon>Eukaryota</taxon>
        <taxon>Viridiplantae</taxon>
        <taxon>Streptophyta</taxon>
        <taxon>Embryophyta</taxon>
        <taxon>Tracheophyta</taxon>
        <taxon>Spermatophyta</taxon>
        <taxon>Magnoliopsida</taxon>
        <taxon>eudicotyledons</taxon>
        <taxon>Gunneridae</taxon>
        <taxon>Pentapetalae</taxon>
        <taxon>rosids</taxon>
        <taxon>malvids</taxon>
        <taxon>Sapindales</taxon>
        <taxon>Sapindaceae</taxon>
        <taxon>Hippocastanoideae</taxon>
        <taxon>Acereae</taxon>
        <taxon>Acer</taxon>
    </lineage>
</organism>
<dbReference type="InterPro" id="IPR002110">
    <property type="entry name" value="Ankyrin_rpt"/>
</dbReference>
<dbReference type="Proteomes" id="UP001168877">
    <property type="component" value="Unassembled WGS sequence"/>
</dbReference>
<dbReference type="PROSITE" id="PS50297">
    <property type="entry name" value="ANK_REP_REGION"/>
    <property type="match status" value="1"/>
</dbReference>
<evidence type="ECO:0000256" key="1">
    <source>
        <dbReference type="PROSITE-ProRule" id="PRU00023"/>
    </source>
</evidence>
<dbReference type="Gene3D" id="1.25.40.20">
    <property type="entry name" value="Ankyrin repeat-containing domain"/>
    <property type="match status" value="1"/>
</dbReference>
<reference evidence="2" key="2">
    <citation type="submission" date="2023-06" db="EMBL/GenBank/DDBJ databases">
        <authorList>
            <person name="Swenson N.G."/>
            <person name="Wegrzyn J.L."/>
            <person name="Mcevoy S.L."/>
        </authorList>
    </citation>
    <scope>NUCLEOTIDE SEQUENCE</scope>
    <source>
        <strain evidence="2">NS2018</strain>
        <tissue evidence="2">Leaf</tissue>
    </source>
</reference>
<evidence type="ECO:0000313" key="2">
    <source>
        <dbReference type="EMBL" id="KAK0591253.1"/>
    </source>
</evidence>